<evidence type="ECO:0000313" key="1">
    <source>
        <dbReference type="EMBL" id="KAL0058749.1"/>
    </source>
</evidence>
<dbReference type="InterPro" id="IPR011047">
    <property type="entry name" value="Quinoprotein_ADH-like_sf"/>
</dbReference>
<dbReference type="Pfam" id="PF14269">
    <property type="entry name" value="Arylsulfotran_2"/>
    <property type="match status" value="1"/>
</dbReference>
<name>A0ABR2ZCP1_9AGAR</name>
<dbReference type="EMBL" id="JBBXMP010000278">
    <property type="protein sequence ID" value="KAL0058749.1"/>
    <property type="molecule type" value="Genomic_DNA"/>
</dbReference>
<keyword evidence="2" id="KW-1185">Reference proteome</keyword>
<reference evidence="1 2" key="1">
    <citation type="submission" date="2024-05" db="EMBL/GenBank/DDBJ databases">
        <title>A draft genome resource for the thread blight pathogen Marasmius tenuissimus strain MS-2.</title>
        <authorList>
            <person name="Yulfo-Soto G.E."/>
            <person name="Baruah I.K."/>
            <person name="Amoako-Attah I."/>
            <person name="Bukari Y."/>
            <person name="Meinhardt L.W."/>
            <person name="Bailey B.A."/>
            <person name="Cohen S.P."/>
        </authorList>
    </citation>
    <scope>NUCLEOTIDE SEQUENCE [LARGE SCALE GENOMIC DNA]</scope>
    <source>
        <strain evidence="1 2">MS-2</strain>
    </source>
</reference>
<evidence type="ECO:0000313" key="2">
    <source>
        <dbReference type="Proteomes" id="UP001437256"/>
    </source>
</evidence>
<dbReference type="PANTHER" id="PTHR35340:SF5">
    <property type="entry name" value="ASST-DOMAIN-CONTAINING PROTEIN"/>
    <property type="match status" value="1"/>
</dbReference>
<dbReference type="PANTHER" id="PTHR35340">
    <property type="entry name" value="PQQ ENZYME REPEAT PROTEIN-RELATED"/>
    <property type="match status" value="1"/>
</dbReference>
<comment type="caution">
    <text evidence="1">The sequence shown here is derived from an EMBL/GenBank/DDBJ whole genome shotgun (WGS) entry which is preliminary data.</text>
</comment>
<gene>
    <name evidence="1" type="ORF">AAF712_014557</name>
</gene>
<protein>
    <recommendedName>
        <fullName evidence="3">Arylsulfotransferase</fullName>
    </recommendedName>
</protein>
<sequence>MVWSAPPRFGPALLFQPVQYKNADHILMWQGEVNPLGHGFGYFMLLDQSYEVVKNVTSKLEGDVLADFHDAIITDTGAMAMTIYATEPWNLTQFEGPANGFISAGVVQEVDIETGNVLFTWNSLDHIDPSESYVSPGSSGGSFDSPWDYFHINSIDKDARGNYLISPRHCNALYYVDGRSGEILWKLGGKNSSFEMGEGTDFAYQHDARWAGENRISLFDNAGTDWTSTADTARGMLLEVDTAAMKVTLIREFLPYARQTSPSQGNMQMLDDGNVLIGWGSKPYFSEYDSNGNMMYSVHFGVGDVQAYRTIRGPWVGRPNTKPDIGFSKTDVFASWNGATEVATWELFGSTSAYPEGRVSLNKTAKTDFETAIGYTGSTSYEFYQVAALDRNGEYLGYSEFTPREDGPITTPVGHHQLQSLNPGFASAGRQGCMSASEDGDGAAVVIHDCNTEEVAKHDWELSLFGREDAGPQQLRVFGSKARRISICFLFVRAGC</sequence>
<dbReference type="InterPro" id="IPR053143">
    <property type="entry name" value="Arylsulfate_ST"/>
</dbReference>
<dbReference type="SUPFAM" id="SSF50998">
    <property type="entry name" value="Quinoprotein alcohol dehydrogenase-like"/>
    <property type="match status" value="1"/>
</dbReference>
<dbReference type="Proteomes" id="UP001437256">
    <property type="component" value="Unassembled WGS sequence"/>
</dbReference>
<organism evidence="1 2">
    <name type="scientific">Marasmius tenuissimus</name>
    <dbReference type="NCBI Taxonomy" id="585030"/>
    <lineage>
        <taxon>Eukaryota</taxon>
        <taxon>Fungi</taxon>
        <taxon>Dikarya</taxon>
        <taxon>Basidiomycota</taxon>
        <taxon>Agaricomycotina</taxon>
        <taxon>Agaricomycetes</taxon>
        <taxon>Agaricomycetidae</taxon>
        <taxon>Agaricales</taxon>
        <taxon>Marasmiineae</taxon>
        <taxon>Marasmiaceae</taxon>
        <taxon>Marasmius</taxon>
    </lineage>
</organism>
<evidence type="ECO:0008006" key="3">
    <source>
        <dbReference type="Google" id="ProtNLM"/>
    </source>
</evidence>
<accession>A0ABR2ZCP1</accession>
<proteinExistence type="predicted"/>
<dbReference type="InterPro" id="IPR039535">
    <property type="entry name" value="ASST-like"/>
</dbReference>